<keyword evidence="2" id="KW-1185">Reference proteome</keyword>
<dbReference type="EMBL" id="BX842646">
    <property type="protein sequence ID" value="CAE78012.1"/>
    <property type="molecule type" value="Genomic_DNA"/>
</dbReference>
<protein>
    <submittedName>
        <fullName evidence="1">Uncharacterized protein</fullName>
    </submittedName>
</protein>
<sequence length="197" mass="21923">MKFVVGLLVSVFAVSAHTQVLGKIKGAGEMTAKYFRLDGSADVRNVKCTVALNLDQTADVVELGFSFYECEQLGGWNDLPVSLKIDGNKLVNSKGIEQGRIYADGTLEFTSLSRSKVTYHDEKYDGFCRLYSMDKKTLNLDTVIKYTFVKTATGYQMNREVSEDRLAYKSRRDYPRCPAVVIPTAVKMTSSLNAGLK</sequence>
<proteinExistence type="predicted"/>
<dbReference type="STRING" id="264462.Bd0361"/>
<dbReference type="KEGG" id="bba:Bd0361"/>
<evidence type="ECO:0000313" key="1">
    <source>
        <dbReference type="EMBL" id="CAE78012.1"/>
    </source>
</evidence>
<dbReference type="GeneID" id="93011486"/>
<gene>
    <name evidence="1" type="ordered locus">Bd0361</name>
</gene>
<dbReference type="HOGENOM" id="CLU_1465510_0_0_7"/>
<evidence type="ECO:0000313" key="2">
    <source>
        <dbReference type="Proteomes" id="UP000008080"/>
    </source>
</evidence>
<reference evidence="1 2" key="1">
    <citation type="journal article" date="2004" name="Science">
        <title>A predator unmasked: life cycle of Bdellovibrio bacteriovorus from a genomic perspective.</title>
        <authorList>
            <person name="Rendulic S."/>
            <person name="Jagtap P."/>
            <person name="Rosinus A."/>
            <person name="Eppinger M."/>
            <person name="Baar C."/>
            <person name="Lanz C."/>
            <person name="Keller H."/>
            <person name="Lambert C."/>
            <person name="Evans K.J."/>
            <person name="Goesmann A."/>
            <person name="Meyer F."/>
            <person name="Sockett R.E."/>
            <person name="Schuster S.C."/>
        </authorList>
    </citation>
    <scope>NUCLEOTIDE SEQUENCE [LARGE SCALE GENOMIC DNA]</scope>
    <source>
        <strain evidence="2">ATCC 15356 / DSM 50701 / NCIMB 9529 / HD100</strain>
    </source>
</reference>
<accession>Q6MQU6</accession>
<dbReference type="Proteomes" id="UP000008080">
    <property type="component" value="Chromosome"/>
</dbReference>
<dbReference type="AlphaFoldDB" id="Q6MQU6"/>
<dbReference type="RefSeq" id="WP_011162953.1">
    <property type="nucleotide sequence ID" value="NC_005363.1"/>
</dbReference>
<organism evidence="1 2">
    <name type="scientific">Bdellovibrio bacteriovorus (strain ATCC 15356 / DSM 50701 / NCIMB 9529 / HD100)</name>
    <dbReference type="NCBI Taxonomy" id="264462"/>
    <lineage>
        <taxon>Bacteria</taxon>
        <taxon>Pseudomonadati</taxon>
        <taxon>Bdellovibrionota</taxon>
        <taxon>Bdellovibrionia</taxon>
        <taxon>Bdellovibrionales</taxon>
        <taxon>Pseudobdellovibrionaceae</taxon>
        <taxon>Bdellovibrio</taxon>
    </lineage>
</organism>
<name>Q6MQU6_BDEBA</name>